<organism evidence="1 2">
    <name type="scientific">Ameca splendens</name>
    <dbReference type="NCBI Taxonomy" id="208324"/>
    <lineage>
        <taxon>Eukaryota</taxon>
        <taxon>Metazoa</taxon>
        <taxon>Chordata</taxon>
        <taxon>Craniata</taxon>
        <taxon>Vertebrata</taxon>
        <taxon>Euteleostomi</taxon>
        <taxon>Actinopterygii</taxon>
        <taxon>Neopterygii</taxon>
        <taxon>Teleostei</taxon>
        <taxon>Neoteleostei</taxon>
        <taxon>Acanthomorphata</taxon>
        <taxon>Ovalentaria</taxon>
        <taxon>Atherinomorphae</taxon>
        <taxon>Cyprinodontiformes</taxon>
        <taxon>Goodeidae</taxon>
        <taxon>Ameca</taxon>
    </lineage>
</organism>
<protein>
    <submittedName>
        <fullName evidence="1">Uncharacterized protein</fullName>
    </submittedName>
</protein>
<proteinExistence type="predicted"/>
<keyword evidence="2" id="KW-1185">Reference proteome</keyword>
<accession>A0ABV0XJN0</accession>
<reference evidence="1 2" key="1">
    <citation type="submission" date="2021-06" db="EMBL/GenBank/DDBJ databases">
        <authorList>
            <person name="Palmer J.M."/>
        </authorList>
    </citation>
    <scope>NUCLEOTIDE SEQUENCE [LARGE SCALE GENOMIC DNA]</scope>
    <source>
        <strain evidence="1 2">AS_MEX2019</strain>
        <tissue evidence="1">Muscle</tissue>
    </source>
</reference>
<evidence type="ECO:0000313" key="1">
    <source>
        <dbReference type="EMBL" id="MEQ2281650.1"/>
    </source>
</evidence>
<evidence type="ECO:0000313" key="2">
    <source>
        <dbReference type="Proteomes" id="UP001469553"/>
    </source>
</evidence>
<sequence length="101" mass="11244">MLHDLKLKSIPGHHTTTSMFVSITFFSNAVNFMPEVTGCTSSNRSTFLSSAHRIFFQNSWSSPGLVLGNVRWAFFSLFGQSWLQLDTPMVAISVLSLLVES</sequence>
<gene>
    <name evidence="1" type="ORF">AMECASPLE_032642</name>
</gene>
<dbReference type="Proteomes" id="UP001469553">
    <property type="component" value="Unassembled WGS sequence"/>
</dbReference>
<comment type="caution">
    <text evidence="1">The sequence shown here is derived from an EMBL/GenBank/DDBJ whole genome shotgun (WGS) entry which is preliminary data.</text>
</comment>
<name>A0ABV0XJN0_9TELE</name>
<dbReference type="EMBL" id="JAHRIP010004271">
    <property type="protein sequence ID" value="MEQ2281650.1"/>
    <property type="molecule type" value="Genomic_DNA"/>
</dbReference>